<sequence>MINNKNLILMATLVLLLGYLVIRFNSKYSSVPATSEVNPPASKELSGEEYATTKEKFLDLIVNHDPRVALAGLREEVKTDNALLRSCHALVHEIGRAAYEKYGDFGEAIKYQDEICNSGYLHGVIEAYFSNVADVFVAIKAVCDPYPVGTYLSWECYHGVGHGNMYYTSNNLPRSLELCDRFDDSFAQAACANGVFMENFNTDQKLHPSAFLKADDPLYPCAEQTGQHKNDCYLYAPTYYLSLHKNDYTDALKWCEGAESPYVTTCVQGVGSQAIKENINNPKFIEKVCMSNTKTQIDACIVGMIGLFINHYGSLEPAEELCEQLEKSNRRACYLSIQSSSRLFAN</sequence>
<accession>A0A1F5PG84</accession>
<dbReference type="EMBL" id="MFEO01000027">
    <property type="protein sequence ID" value="OGE88959.1"/>
    <property type="molecule type" value="Genomic_DNA"/>
</dbReference>
<dbReference type="Proteomes" id="UP000178377">
    <property type="component" value="Unassembled WGS sequence"/>
</dbReference>
<gene>
    <name evidence="1" type="ORF">A2722_04425</name>
</gene>
<comment type="caution">
    <text evidence="1">The sequence shown here is derived from an EMBL/GenBank/DDBJ whole genome shotgun (WGS) entry which is preliminary data.</text>
</comment>
<protein>
    <submittedName>
        <fullName evidence="1">Uncharacterized protein</fullName>
    </submittedName>
</protein>
<reference evidence="1 2" key="1">
    <citation type="journal article" date="2016" name="Nat. Commun.">
        <title>Thousands of microbial genomes shed light on interconnected biogeochemical processes in an aquifer system.</title>
        <authorList>
            <person name="Anantharaman K."/>
            <person name="Brown C.T."/>
            <person name="Hug L.A."/>
            <person name="Sharon I."/>
            <person name="Castelle C.J."/>
            <person name="Probst A.J."/>
            <person name="Thomas B.C."/>
            <person name="Singh A."/>
            <person name="Wilkins M.J."/>
            <person name="Karaoz U."/>
            <person name="Brodie E.L."/>
            <person name="Williams K.H."/>
            <person name="Hubbard S.S."/>
            <person name="Banfield J.F."/>
        </authorList>
    </citation>
    <scope>NUCLEOTIDE SEQUENCE [LARGE SCALE GENOMIC DNA]</scope>
</reference>
<name>A0A1F5PG84_9BACT</name>
<evidence type="ECO:0000313" key="2">
    <source>
        <dbReference type="Proteomes" id="UP000178377"/>
    </source>
</evidence>
<proteinExistence type="predicted"/>
<dbReference type="AlphaFoldDB" id="A0A1F5PG84"/>
<evidence type="ECO:0000313" key="1">
    <source>
        <dbReference type="EMBL" id="OGE88959.1"/>
    </source>
</evidence>
<organism evidence="1 2">
    <name type="scientific">Candidatus Doudnabacteria bacterium RIFCSPHIGHO2_01_FULL_50_11</name>
    <dbReference type="NCBI Taxonomy" id="1817828"/>
    <lineage>
        <taxon>Bacteria</taxon>
        <taxon>Candidatus Doudnaibacteriota</taxon>
    </lineage>
</organism>